<dbReference type="RefSeq" id="WP_169496327.1">
    <property type="nucleotide sequence ID" value="NZ_JABBFZ010000002.1"/>
</dbReference>
<protein>
    <submittedName>
        <fullName evidence="1">Uncharacterized protein</fullName>
    </submittedName>
</protein>
<accession>A0A7X9X234</accession>
<reference evidence="1 2" key="1">
    <citation type="submission" date="2020-04" db="EMBL/GenBank/DDBJ databases">
        <title>Paraburkholderia sp. G-4-1-8 isolated from soil.</title>
        <authorList>
            <person name="Dahal R.H."/>
        </authorList>
    </citation>
    <scope>NUCLEOTIDE SEQUENCE [LARGE SCALE GENOMIC DNA]</scope>
    <source>
        <strain evidence="1 2">G-4-1-8</strain>
    </source>
</reference>
<proteinExistence type="predicted"/>
<name>A0A7X9X234_9BURK</name>
<comment type="caution">
    <text evidence="1">The sequence shown here is derived from an EMBL/GenBank/DDBJ whole genome shotgun (WGS) entry which is preliminary data.</text>
</comment>
<evidence type="ECO:0000313" key="1">
    <source>
        <dbReference type="EMBL" id="NML30028.1"/>
    </source>
</evidence>
<dbReference type="EMBL" id="JABBFZ010000002">
    <property type="protein sequence ID" value="NML30028.1"/>
    <property type="molecule type" value="Genomic_DNA"/>
</dbReference>
<sequence>MPLTHASPLAQRGLSIATALASLLGWHALANLLDAIPDSNDDFNLF</sequence>
<organism evidence="1 2">
    <name type="scientific">Paraburkholderia antibiotica</name>
    <dbReference type="NCBI Taxonomy" id="2728839"/>
    <lineage>
        <taxon>Bacteria</taxon>
        <taxon>Pseudomonadati</taxon>
        <taxon>Pseudomonadota</taxon>
        <taxon>Betaproteobacteria</taxon>
        <taxon>Burkholderiales</taxon>
        <taxon>Burkholderiaceae</taxon>
        <taxon>Paraburkholderia</taxon>
    </lineage>
</organism>
<dbReference type="Proteomes" id="UP000583127">
    <property type="component" value="Unassembled WGS sequence"/>
</dbReference>
<gene>
    <name evidence="1" type="ORF">HHL14_04195</name>
</gene>
<keyword evidence="2" id="KW-1185">Reference proteome</keyword>
<evidence type="ECO:0000313" key="2">
    <source>
        <dbReference type="Proteomes" id="UP000583127"/>
    </source>
</evidence>
<dbReference type="AlphaFoldDB" id="A0A7X9X234"/>